<feature type="compositionally biased region" description="Acidic residues" evidence="1">
    <location>
        <begin position="30"/>
        <end position="45"/>
    </location>
</feature>
<gene>
    <name evidence="2" type="ORF">QA636_35750</name>
</gene>
<protein>
    <submittedName>
        <fullName evidence="2">Uncharacterized protein</fullName>
    </submittedName>
</protein>
<evidence type="ECO:0000313" key="2">
    <source>
        <dbReference type="EMBL" id="WFU62743.1"/>
    </source>
</evidence>
<dbReference type="RefSeq" id="WP_310885399.1">
    <property type="nucleotide sequence ID" value="NZ_CP121646.1"/>
</dbReference>
<proteinExistence type="predicted"/>
<dbReference type="EMBL" id="CP121646">
    <property type="protein sequence ID" value="WFU62743.1"/>
    <property type="molecule type" value="Genomic_DNA"/>
</dbReference>
<accession>A0ABY8JFK1</accession>
<reference evidence="2 3" key="1">
    <citation type="submission" date="2023-04" db="EMBL/GenBank/DDBJ databases">
        <title>Australian commercial rhizobial inoculants.</title>
        <authorList>
            <person name="Kohlmeier M.G."/>
            <person name="O'Hara G.W."/>
            <person name="Colombi E."/>
            <person name="Ramsay J.P."/>
            <person name="Terpolilli J."/>
        </authorList>
    </citation>
    <scope>NUCLEOTIDE SEQUENCE [LARGE SCALE GENOMIC DNA]</scope>
    <source>
        <strain evidence="2 3">CB627</strain>
    </source>
</reference>
<sequence>MTLQIPEIVSTRIDWPDFTIMGNAMPPRDPDDDEEDEEQDDEENRTDEQPVVREPDED</sequence>
<evidence type="ECO:0000313" key="3">
    <source>
        <dbReference type="Proteomes" id="UP001221546"/>
    </source>
</evidence>
<organism evidence="2 3">
    <name type="scientific">Bradyrhizobium brasilense</name>
    <dbReference type="NCBI Taxonomy" id="1419277"/>
    <lineage>
        <taxon>Bacteria</taxon>
        <taxon>Pseudomonadati</taxon>
        <taxon>Pseudomonadota</taxon>
        <taxon>Alphaproteobacteria</taxon>
        <taxon>Hyphomicrobiales</taxon>
        <taxon>Nitrobacteraceae</taxon>
        <taxon>Bradyrhizobium</taxon>
    </lineage>
</organism>
<feature type="region of interest" description="Disordered" evidence="1">
    <location>
        <begin position="16"/>
        <end position="58"/>
    </location>
</feature>
<keyword evidence="3" id="KW-1185">Reference proteome</keyword>
<feature type="compositionally biased region" description="Basic and acidic residues" evidence="1">
    <location>
        <begin position="46"/>
        <end position="58"/>
    </location>
</feature>
<evidence type="ECO:0000256" key="1">
    <source>
        <dbReference type="SAM" id="MobiDB-lite"/>
    </source>
</evidence>
<name>A0ABY8JFK1_9BRAD</name>
<dbReference type="Proteomes" id="UP001221546">
    <property type="component" value="Chromosome"/>
</dbReference>